<dbReference type="InterPro" id="IPR010972">
    <property type="entry name" value="Beta-PGM"/>
</dbReference>
<dbReference type="SUPFAM" id="SSF56784">
    <property type="entry name" value="HAD-like"/>
    <property type="match status" value="1"/>
</dbReference>
<protein>
    <submittedName>
        <fullName evidence="2">Beta-phosphoglucomutase</fullName>
        <ecNumber evidence="2">5.4.2.6</ecNumber>
    </submittedName>
</protein>
<dbReference type="NCBIfam" id="TIGR01509">
    <property type="entry name" value="HAD-SF-IA-v3"/>
    <property type="match status" value="1"/>
</dbReference>
<name>A0ABW0UDN8_9STRE</name>
<dbReference type="InterPro" id="IPR023214">
    <property type="entry name" value="HAD_sf"/>
</dbReference>
<gene>
    <name evidence="2" type="primary">pgmB</name>
    <name evidence="2" type="ORF">ACFPQ3_04210</name>
</gene>
<dbReference type="InterPro" id="IPR036412">
    <property type="entry name" value="HAD-like_sf"/>
</dbReference>
<dbReference type="RefSeq" id="WP_156805677.1">
    <property type="nucleotide sequence ID" value="NZ_JBHSOJ010000016.1"/>
</dbReference>
<dbReference type="PANTHER" id="PTHR18901:SF38">
    <property type="entry name" value="PSEUDOURIDINE-5'-PHOSPHATASE"/>
    <property type="match status" value="1"/>
</dbReference>
<dbReference type="InterPro" id="IPR023198">
    <property type="entry name" value="PGP-like_dom2"/>
</dbReference>
<dbReference type="Gene3D" id="3.40.50.1000">
    <property type="entry name" value="HAD superfamily/HAD-like"/>
    <property type="match status" value="1"/>
</dbReference>
<comment type="caution">
    <text evidence="2">The sequence shown here is derived from an EMBL/GenBank/DDBJ whole genome shotgun (WGS) entry which is preliminary data.</text>
</comment>
<organism evidence="2 3">
    <name type="scientific">Streptococcus caledonicus</name>
    <dbReference type="NCBI Taxonomy" id="2614158"/>
    <lineage>
        <taxon>Bacteria</taxon>
        <taxon>Bacillati</taxon>
        <taxon>Bacillota</taxon>
        <taxon>Bacilli</taxon>
        <taxon>Lactobacillales</taxon>
        <taxon>Streptococcaceae</taxon>
        <taxon>Streptococcus</taxon>
    </lineage>
</organism>
<dbReference type="EC" id="5.4.2.6" evidence="2"/>
<dbReference type="CDD" id="cd02598">
    <property type="entry name" value="HAD_BPGM"/>
    <property type="match status" value="1"/>
</dbReference>
<dbReference type="NCBIfam" id="TIGR01990">
    <property type="entry name" value="bPGM"/>
    <property type="match status" value="1"/>
</dbReference>
<dbReference type="Proteomes" id="UP001596110">
    <property type="component" value="Unassembled WGS sequence"/>
</dbReference>
<dbReference type="SFLD" id="SFLDS00003">
    <property type="entry name" value="Haloacid_Dehalogenase"/>
    <property type="match status" value="1"/>
</dbReference>
<keyword evidence="2" id="KW-0413">Isomerase</keyword>
<dbReference type="Gene3D" id="1.10.150.240">
    <property type="entry name" value="Putative phosphatase, domain 2"/>
    <property type="match status" value="1"/>
</dbReference>
<dbReference type="InterPro" id="IPR006439">
    <property type="entry name" value="HAD-SF_hydro_IA"/>
</dbReference>
<reference evidence="3" key="1">
    <citation type="journal article" date="2019" name="Int. J. Syst. Evol. Microbiol.">
        <title>The Global Catalogue of Microorganisms (GCM) 10K type strain sequencing project: providing services to taxonomists for standard genome sequencing and annotation.</title>
        <authorList>
            <consortium name="The Broad Institute Genomics Platform"/>
            <consortium name="The Broad Institute Genome Sequencing Center for Infectious Disease"/>
            <person name="Wu L."/>
            <person name="Ma J."/>
        </authorList>
    </citation>
    <scope>NUCLEOTIDE SEQUENCE [LARGE SCALE GENOMIC DNA]</scope>
    <source>
        <strain evidence="3">DT43</strain>
    </source>
</reference>
<keyword evidence="3" id="KW-1185">Reference proteome</keyword>
<evidence type="ECO:0000313" key="2">
    <source>
        <dbReference type="EMBL" id="MFC5630806.1"/>
    </source>
</evidence>
<dbReference type="NCBIfam" id="TIGR02009">
    <property type="entry name" value="PGMB-YQAB-SF"/>
    <property type="match status" value="1"/>
</dbReference>
<dbReference type="EMBL" id="JBHSOJ010000016">
    <property type="protein sequence ID" value="MFC5630806.1"/>
    <property type="molecule type" value="Genomic_DNA"/>
</dbReference>
<dbReference type="Pfam" id="PF00702">
    <property type="entry name" value="Hydrolase"/>
    <property type="match status" value="1"/>
</dbReference>
<evidence type="ECO:0000313" key="3">
    <source>
        <dbReference type="Proteomes" id="UP001596110"/>
    </source>
</evidence>
<evidence type="ECO:0000256" key="1">
    <source>
        <dbReference type="ARBA" id="ARBA00006171"/>
    </source>
</evidence>
<accession>A0ABW0UDN8</accession>
<dbReference type="InterPro" id="IPR010976">
    <property type="entry name" value="B-phosphoglucomutase_hydrolase"/>
</dbReference>
<dbReference type="GO" id="GO:0008801">
    <property type="term" value="F:beta-phosphoglucomutase activity"/>
    <property type="evidence" value="ECO:0007669"/>
    <property type="project" value="UniProtKB-EC"/>
</dbReference>
<dbReference type="SFLD" id="SFLDG01129">
    <property type="entry name" value="C1.5:_HAD__Beta-PGM__Phosphata"/>
    <property type="match status" value="1"/>
</dbReference>
<sequence>MFKGALFDLDGVIADTAVFHFAAWKNLVKKHFNADLPDELEEKTKGISREDSLHVILNYLNIQVSDEEFRALASEKNEAYVEALNVLNPNYILPGITSFISDLKSNHVKIALASASKNGPLILKKLGLSDAFDAIADPAKVAAGKPAPDIFLAAAKSLNLDPKDCIGVEDAVAGVSAINASGATSIAVGGVELSQATKRFNNTSELNFKEVLSAWQSNMALER</sequence>
<dbReference type="PANTHER" id="PTHR18901">
    <property type="entry name" value="2-DEOXYGLUCOSE-6-PHOSPHATE PHOSPHATASE 2"/>
    <property type="match status" value="1"/>
</dbReference>
<proteinExistence type="inferred from homology"/>
<comment type="similarity">
    <text evidence="1">Belongs to the HAD-like hydrolase superfamily. CbbY/CbbZ/Gph/YieH family.</text>
</comment>